<dbReference type="PROSITE" id="PS50936">
    <property type="entry name" value="ENGC_GTPASE"/>
    <property type="match status" value="1"/>
</dbReference>
<dbReference type="GO" id="GO:0005525">
    <property type="term" value="F:GTP binding"/>
    <property type="evidence" value="ECO:0007669"/>
    <property type="project" value="InterPro"/>
</dbReference>
<dbReference type="AlphaFoldDB" id="A0A7R8ZUP5"/>
<feature type="non-terminal residue" evidence="2">
    <location>
        <position position="1"/>
    </location>
</feature>
<dbReference type="GO" id="GO:0003924">
    <property type="term" value="F:GTPase activity"/>
    <property type="evidence" value="ECO:0007669"/>
    <property type="project" value="InterPro"/>
</dbReference>
<dbReference type="SUPFAM" id="SSF52540">
    <property type="entry name" value="P-loop containing nucleoside triphosphate hydrolases"/>
    <property type="match status" value="1"/>
</dbReference>
<dbReference type="InterPro" id="IPR010914">
    <property type="entry name" value="RsgA_GTPase_dom"/>
</dbReference>
<dbReference type="Gene3D" id="3.40.50.300">
    <property type="entry name" value="P-loop containing nucleotide triphosphate hydrolases"/>
    <property type="match status" value="1"/>
</dbReference>
<dbReference type="PANTHER" id="PTHR32120">
    <property type="entry name" value="SMALL RIBOSOMAL SUBUNIT BIOGENESIS GTPASE RSGA"/>
    <property type="match status" value="1"/>
</dbReference>
<organism evidence="2">
    <name type="scientific">Cyprideis torosa</name>
    <dbReference type="NCBI Taxonomy" id="163714"/>
    <lineage>
        <taxon>Eukaryota</taxon>
        <taxon>Metazoa</taxon>
        <taxon>Ecdysozoa</taxon>
        <taxon>Arthropoda</taxon>
        <taxon>Crustacea</taxon>
        <taxon>Oligostraca</taxon>
        <taxon>Ostracoda</taxon>
        <taxon>Podocopa</taxon>
        <taxon>Podocopida</taxon>
        <taxon>Cytherocopina</taxon>
        <taxon>Cytheroidea</taxon>
        <taxon>Cytherideidae</taxon>
        <taxon>Cyprideis</taxon>
    </lineage>
</organism>
<evidence type="ECO:0000313" key="2">
    <source>
        <dbReference type="EMBL" id="CAD7237212.1"/>
    </source>
</evidence>
<dbReference type="InterPro" id="IPR004881">
    <property type="entry name" value="Ribosome_biogen_GTPase_RsgA"/>
</dbReference>
<sequence>ATPARVIGQHRSQLELLTERGKQILPLLPDMPALVVGDWVLLDTDGLFIRLLERLSLFSRKAAGSKVTTQHIAANVDTVFIVDSLNSNFNLNRIERYLVLAHDAGVEPVVVLTKADTCADPQQYVQQVQALDRMLMVEAVNALDPANVSVLADWCGNGKTVAFLGSSGVGKSTLINTLSGQPEQETGTIREQDAKGRHTTTARSLHFITNGGIEISELAAQCRFSDCQHQNEPGCMIQKAIQAGELDQRRLNNYLKLLREQAFNGASIAEKRAKDKDLGKLYRSVQAESRRLKEGQ</sequence>
<gene>
    <name evidence="2" type="ORF">CTOB1V02_LOCUS15027</name>
</gene>
<dbReference type="CDD" id="cd01854">
    <property type="entry name" value="YjeQ_EngC"/>
    <property type="match status" value="1"/>
</dbReference>
<dbReference type="PANTHER" id="PTHR32120:SF10">
    <property type="entry name" value="SMALL RIBOSOMAL SUBUNIT BIOGENESIS GTPASE RSGA"/>
    <property type="match status" value="1"/>
</dbReference>
<evidence type="ECO:0000256" key="1">
    <source>
        <dbReference type="ARBA" id="ARBA00022517"/>
    </source>
</evidence>
<dbReference type="GO" id="GO:0042254">
    <property type="term" value="P:ribosome biogenesis"/>
    <property type="evidence" value="ECO:0007669"/>
    <property type="project" value="UniProtKB-KW"/>
</dbReference>
<dbReference type="Pfam" id="PF03193">
    <property type="entry name" value="RsgA_GTPase"/>
    <property type="match status" value="1"/>
</dbReference>
<dbReference type="InterPro" id="IPR027417">
    <property type="entry name" value="P-loop_NTPase"/>
</dbReference>
<protein>
    <submittedName>
        <fullName evidence="2">Uncharacterized protein</fullName>
    </submittedName>
</protein>
<dbReference type="EMBL" id="OB685781">
    <property type="protein sequence ID" value="CAD7237212.1"/>
    <property type="molecule type" value="Genomic_DNA"/>
</dbReference>
<name>A0A7R8ZUP5_9CRUS</name>
<dbReference type="OrthoDB" id="442158at2759"/>
<dbReference type="Gene3D" id="1.10.40.50">
    <property type="entry name" value="Probable gtpase engc, domain 3"/>
    <property type="match status" value="1"/>
</dbReference>
<proteinExistence type="predicted"/>
<keyword evidence="1" id="KW-0690">Ribosome biogenesis</keyword>
<accession>A0A7R8ZUP5</accession>
<reference evidence="2" key="1">
    <citation type="submission" date="2020-11" db="EMBL/GenBank/DDBJ databases">
        <authorList>
            <person name="Tran Van P."/>
        </authorList>
    </citation>
    <scope>NUCLEOTIDE SEQUENCE</scope>
</reference>